<dbReference type="GO" id="GO:0006744">
    <property type="term" value="P:ubiquinone biosynthetic process"/>
    <property type="evidence" value="ECO:0007669"/>
    <property type="project" value="UniProtKB-KW"/>
</dbReference>
<evidence type="ECO:0000256" key="7">
    <source>
        <dbReference type="ARBA" id="ARBA00023136"/>
    </source>
</evidence>
<sequence length="173" mass="18935">MTQVGSVNQILRVDHAGERGAISIYRAQLLVSKALNRRCVPALQEMLEHEYRHHQAFESLLKARGVGHCYAITLWALGGFVLGTITALLGERAIWVCTSAIENTVNEHLEHQVAFLASADPEALAAVESIRFDEQAHEEHAVNNGGASGGLYRILHGIVRGVTSFAIWLSTKL</sequence>
<name>A0A970B6C7_9GAMM</name>
<evidence type="ECO:0000313" key="9">
    <source>
        <dbReference type="Proteomes" id="UP000653472"/>
    </source>
</evidence>
<comment type="caution">
    <text evidence="8">The sequence shown here is derived from an EMBL/GenBank/DDBJ whole genome shotgun (WGS) entry which is preliminary data.</text>
</comment>
<accession>A0A970B6C7</accession>
<dbReference type="CDD" id="cd01042">
    <property type="entry name" value="DMQH"/>
    <property type="match status" value="1"/>
</dbReference>
<keyword evidence="3" id="KW-0479">Metal-binding</keyword>
<dbReference type="InterPro" id="IPR009078">
    <property type="entry name" value="Ferritin-like_SF"/>
</dbReference>
<dbReference type="EMBL" id="JAAVXB010000013">
    <property type="protein sequence ID" value="NKF24322.1"/>
    <property type="molecule type" value="Genomic_DNA"/>
</dbReference>
<dbReference type="RefSeq" id="WP_168149643.1">
    <property type="nucleotide sequence ID" value="NZ_JAAVXB010000013.1"/>
</dbReference>
<keyword evidence="7" id="KW-0472">Membrane</keyword>
<evidence type="ECO:0000256" key="6">
    <source>
        <dbReference type="ARBA" id="ARBA00023033"/>
    </source>
</evidence>
<dbReference type="SUPFAM" id="SSF47240">
    <property type="entry name" value="Ferritin-like"/>
    <property type="match status" value="1"/>
</dbReference>
<evidence type="ECO:0000256" key="4">
    <source>
        <dbReference type="ARBA" id="ARBA00023002"/>
    </source>
</evidence>
<dbReference type="PANTHER" id="PTHR11237">
    <property type="entry name" value="COENZYME Q10 BIOSYNTHESIS PROTEIN 7"/>
    <property type="match status" value="1"/>
</dbReference>
<evidence type="ECO:0000256" key="5">
    <source>
        <dbReference type="ARBA" id="ARBA00023004"/>
    </source>
</evidence>
<dbReference type="AlphaFoldDB" id="A0A970B6C7"/>
<keyword evidence="5" id="KW-0408">Iron</keyword>
<evidence type="ECO:0000256" key="1">
    <source>
        <dbReference type="ARBA" id="ARBA00004749"/>
    </source>
</evidence>
<reference evidence="8" key="1">
    <citation type="submission" date="2020-03" db="EMBL/GenBank/DDBJ databases">
        <title>Solimonas marina sp. nov., isolated from deep seawater of the Pacific Ocean.</title>
        <authorList>
            <person name="Liu X."/>
            <person name="Lai Q."/>
            <person name="Sun F."/>
            <person name="Gai Y."/>
            <person name="Li G."/>
            <person name="Shao Z."/>
        </authorList>
    </citation>
    <scope>NUCLEOTIDE SEQUENCE</scope>
    <source>
        <strain evidence="8">C16B3</strain>
    </source>
</reference>
<comment type="pathway">
    <text evidence="1">Cofactor biosynthesis; ubiquinone biosynthesis.</text>
</comment>
<evidence type="ECO:0000313" key="8">
    <source>
        <dbReference type="EMBL" id="NKF24322.1"/>
    </source>
</evidence>
<dbReference type="InterPro" id="IPR011566">
    <property type="entry name" value="Ubq_synth_Coq7"/>
</dbReference>
<organism evidence="8 9">
    <name type="scientific">Solimonas marina</name>
    <dbReference type="NCBI Taxonomy" id="2714601"/>
    <lineage>
        <taxon>Bacteria</taxon>
        <taxon>Pseudomonadati</taxon>
        <taxon>Pseudomonadota</taxon>
        <taxon>Gammaproteobacteria</taxon>
        <taxon>Nevskiales</taxon>
        <taxon>Nevskiaceae</taxon>
        <taxon>Solimonas</taxon>
    </lineage>
</organism>
<evidence type="ECO:0000256" key="2">
    <source>
        <dbReference type="ARBA" id="ARBA00022688"/>
    </source>
</evidence>
<proteinExistence type="predicted"/>
<dbReference type="GO" id="GO:0046872">
    <property type="term" value="F:metal ion binding"/>
    <property type="evidence" value="ECO:0007669"/>
    <property type="project" value="UniProtKB-KW"/>
</dbReference>
<keyword evidence="4" id="KW-0560">Oxidoreductase</keyword>
<dbReference type="PANTHER" id="PTHR11237:SF4">
    <property type="entry name" value="5-DEMETHOXYUBIQUINONE HYDROXYLASE, MITOCHONDRIAL"/>
    <property type="match status" value="1"/>
</dbReference>
<protein>
    <submittedName>
        <fullName evidence="8">Demethoxyubiquinone hydroxylase family protein</fullName>
    </submittedName>
</protein>
<keyword evidence="9" id="KW-1185">Reference proteome</keyword>
<dbReference type="Proteomes" id="UP000653472">
    <property type="component" value="Unassembled WGS sequence"/>
</dbReference>
<gene>
    <name evidence="8" type="ORF">G7Y82_18570</name>
</gene>
<keyword evidence="2" id="KW-0831">Ubiquinone biosynthesis</keyword>
<dbReference type="GO" id="GO:0008682">
    <property type="term" value="F:3-demethoxyubiquinol 3-hydroxylase activity"/>
    <property type="evidence" value="ECO:0007669"/>
    <property type="project" value="TreeGrafter"/>
</dbReference>
<evidence type="ECO:0000256" key="3">
    <source>
        <dbReference type="ARBA" id="ARBA00022723"/>
    </source>
</evidence>
<keyword evidence="6" id="KW-0503">Monooxygenase</keyword>
<dbReference type="Pfam" id="PF03232">
    <property type="entry name" value="COQ7"/>
    <property type="match status" value="1"/>
</dbReference>